<dbReference type="SMART" id="SM00563">
    <property type="entry name" value="PlsC"/>
    <property type="match status" value="1"/>
</dbReference>
<reference evidence="5 6" key="1">
    <citation type="submission" date="2024-06" db="EMBL/GenBank/DDBJ databases">
        <title>Genomic Encyclopedia of Type Strains, Phase V (KMG-V): Genome sequencing to study the core and pangenomes of soil and plant-associated prokaryotes.</title>
        <authorList>
            <person name="Whitman W."/>
        </authorList>
    </citation>
    <scope>NUCLEOTIDE SEQUENCE [LARGE SCALE GENOMIC DNA]</scope>
    <source>
        <strain evidence="5 6">NE40</strain>
    </source>
</reference>
<evidence type="ECO:0000313" key="5">
    <source>
        <dbReference type="EMBL" id="MET4756858.1"/>
    </source>
</evidence>
<dbReference type="EMBL" id="JBEWTB010000002">
    <property type="protein sequence ID" value="MET4756858.1"/>
    <property type="molecule type" value="Genomic_DNA"/>
</dbReference>
<dbReference type="CDD" id="cd07988">
    <property type="entry name" value="LPLAT_ABO13168-like"/>
    <property type="match status" value="1"/>
</dbReference>
<evidence type="ECO:0000256" key="2">
    <source>
        <dbReference type="ARBA" id="ARBA00022679"/>
    </source>
</evidence>
<proteinExistence type="predicted"/>
<dbReference type="Proteomes" id="UP001549366">
    <property type="component" value="Unassembled WGS sequence"/>
</dbReference>
<protein>
    <submittedName>
        <fullName evidence="5">1-acyl-sn-glycerol-3-phosphate acyltransferase</fullName>
    </submittedName>
</protein>
<comment type="pathway">
    <text evidence="1">Lipid metabolism.</text>
</comment>
<dbReference type="GO" id="GO:0016746">
    <property type="term" value="F:acyltransferase activity"/>
    <property type="evidence" value="ECO:0007669"/>
    <property type="project" value="UniProtKB-KW"/>
</dbReference>
<evidence type="ECO:0000259" key="4">
    <source>
        <dbReference type="SMART" id="SM00563"/>
    </source>
</evidence>
<keyword evidence="3 5" id="KW-0012">Acyltransferase</keyword>
<dbReference type="PANTHER" id="PTHR10434">
    <property type="entry name" value="1-ACYL-SN-GLYCEROL-3-PHOSPHATE ACYLTRANSFERASE"/>
    <property type="match status" value="1"/>
</dbReference>
<dbReference type="PANTHER" id="PTHR10434:SF9">
    <property type="entry name" value="PHOSPHOLIPID_GLYCEROL ACYLTRANSFERASE DOMAIN-CONTAINING PROTEIN"/>
    <property type="match status" value="1"/>
</dbReference>
<evidence type="ECO:0000313" key="6">
    <source>
        <dbReference type="Proteomes" id="UP001549366"/>
    </source>
</evidence>
<evidence type="ECO:0000256" key="1">
    <source>
        <dbReference type="ARBA" id="ARBA00005189"/>
    </source>
</evidence>
<comment type="caution">
    <text evidence="5">The sequence shown here is derived from an EMBL/GenBank/DDBJ whole genome shotgun (WGS) entry which is preliminary data.</text>
</comment>
<dbReference type="RefSeq" id="WP_354011138.1">
    <property type="nucleotide sequence ID" value="NZ_JBEWTA010000001.1"/>
</dbReference>
<dbReference type="InterPro" id="IPR002123">
    <property type="entry name" value="Plipid/glycerol_acylTrfase"/>
</dbReference>
<gene>
    <name evidence="5" type="ORF">V5J35_002050</name>
</gene>
<feature type="domain" description="Phospholipid/glycerol acyltransferase" evidence="4">
    <location>
        <begin position="47"/>
        <end position="159"/>
    </location>
</feature>
<keyword evidence="2" id="KW-0808">Transferase</keyword>
<keyword evidence="6" id="KW-1185">Reference proteome</keyword>
<sequence length="206" mass="23236">MDKHQLHPTPVKEPAKEPVKAAIGRLILRILGGWHIEGRPPAASKYVIIVAHHTSNWDFAVGIAVKLALGLKLQFFAKHSLFFWPLGVLMRGLGGVPIKRDESLNRVDASIEQIKKADEFVLVITPEGTRSKVERWKTGFYHIAKGAEIPVIPVAFDFKHRKAVFGHPLPITDNKEHDIKEMHRFFLPYKPKHPELACNGPFGQLK</sequence>
<organism evidence="5 6">
    <name type="scientific">Endozoicomonas lisbonensis</name>
    <dbReference type="NCBI Taxonomy" id="3120522"/>
    <lineage>
        <taxon>Bacteria</taxon>
        <taxon>Pseudomonadati</taxon>
        <taxon>Pseudomonadota</taxon>
        <taxon>Gammaproteobacteria</taxon>
        <taxon>Oceanospirillales</taxon>
        <taxon>Endozoicomonadaceae</taxon>
        <taxon>Endozoicomonas</taxon>
    </lineage>
</organism>
<dbReference type="Pfam" id="PF01553">
    <property type="entry name" value="Acyltransferase"/>
    <property type="match status" value="1"/>
</dbReference>
<evidence type="ECO:0000256" key="3">
    <source>
        <dbReference type="ARBA" id="ARBA00023315"/>
    </source>
</evidence>
<accession>A0ABV2SGG5</accession>
<name>A0ABV2SGG5_9GAMM</name>
<dbReference type="SUPFAM" id="SSF69593">
    <property type="entry name" value="Glycerol-3-phosphate (1)-acyltransferase"/>
    <property type="match status" value="1"/>
</dbReference>